<protein>
    <submittedName>
        <fullName evidence="2">Universal stress protein</fullName>
    </submittedName>
</protein>
<proteinExistence type="predicted"/>
<dbReference type="CDD" id="cd00293">
    <property type="entry name" value="USP-like"/>
    <property type="match status" value="1"/>
</dbReference>
<dbReference type="InterPro" id="IPR014729">
    <property type="entry name" value="Rossmann-like_a/b/a_fold"/>
</dbReference>
<comment type="caution">
    <text evidence="2">The sequence shown here is derived from an EMBL/GenBank/DDBJ whole genome shotgun (WGS) entry which is preliminary data.</text>
</comment>
<reference evidence="2 3" key="1">
    <citation type="submission" date="2018-10" db="EMBL/GenBank/DDBJ databases">
        <title>The genome of Lysobacter enzymogenes OH11.</title>
        <authorList>
            <person name="Liu F."/>
            <person name="Zhao Y."/>
            <person name="Qian G."/>
            <person name="Chen Y."/>
            <person name="Xu H."/>
        </authorList>
    </citation>
    <scope>NUCLEOTIDE SEQUENCE [LARGE SCALE GENOMIC DNA]</scope>
    <source>
        <strain evidence="2 3">OH11</strain>
    </source>
</reference>
<dbReference type="Proteomes" id="UP000275910">
    <property type="component" value="Unassembled WGS sequence"/>
</dbReference>
<dbReference type="EMBL" id="RCTY01000036">
    <property type="protein sequence ID" value="ROU06280.1"/>
    <property type="molecule type" value="Genomic_DNA"/>
</dbReference>
<dbReference type="AlphaFoldDB" id="A0A3N2RFP1"/>
<evidence type="ECO:0000313" key="2">
    <source>
        <dbReference type="EMBL" id="ROU06280.1"/>
    </source>
</evidence>
<evidence type="ECO:0000313" key="3">
    <source>
        <dbReference type="Proteomes" id="UP000275910"/>
    </source>
</evidence>
<accession>A0A3N2RFP1</accession>
<gene>
    <name evidence="2" type="ORF">D9T17_15170</name>
</gene>
<evidence type="ECO:0000259" key="1">
    <source>
        <dbReference type="Pfam" id="PF00582"/>
    </source>
</evidence>
<name>A0A3N2RFP1_LYSEN</name>
<dbReference type="RefSeq" id="WP_123648203.1">
    <property type="nucleotide sequence ID" value="NZ_RCTY01000036.1"/>
</dbReference>
<dbReference type="Gene3D" id="3.40.50.620">
    <property type="entry name" value="HUPs"/>
    <property type="match status" value="1"/>
</dbReference>
<feature type="domain" description="UspA" evidence="1">
    <location>
        <begin position="23"/>
        <end position="73"/>
    </location>
</feature>
<dbReference type="Pfam" id="PF00582">
    <property type="entry name" value="Usp"/>
    <property type="match status" value="1"/>
</dbReference>
<sequence>MRGSARLRRHGVQTLIARRNASAGDAGQAIRAYAAQSRADLIAAGAYGHPRVMKRMFGGTTGSLLASSPAPVFFLPLTA</sequence>
<dbReference type="InterPro" id="IPR006016">
    <property type="entry name" value="UspA"/>
</dbReference>
<organism evidence="2 3">
    <name type="scientific">Lysobacter enzymogenes</name>
    <dbReference type="NCBI Taxonomy" id="69"/>
    <lineage>
        <taxon>Bacteria</taxon>
        <taxon>Pseudomonadati</taxon>
        <taxon>Pseudomonadota</taxon>
        <taxon>Gammaproteobacteria</taxon>
        <taxon>Lysobacterales</taxon>
        <taxon>Lysobacteraceae</taxon>
        <taxon>Lysobacter</taxon>
    </lineage>
</organism>
<dbReference type="SUPFAM" id="SSF52402">
    <property type="entry name" value="Adenine nucleotide alpha hydrolases-like"/>
    <property type="match status" value="1"/>
</dbReference>